<proteinExistence type="predicted"/>
<sequence>MFACGPLGTPSEDDIRRVVQQIKAHSKSTQDPRAGLSVDRAIDSLAAQYSHSILSTSKSQAAAANGSSDACDRFVVFLTSISDSFRGYSEEAARICGTEQRIIGDMAWDALVYQILDERVSAWMEDWVYTMLCCALRCMERRPESIVQLHSSVPEHVAAQLEQFHRSTGAAVVGFCGPGMVQSLAAQASDDSDDDETDSDPAESQRRDLYARYTVNASTVGSFIFEFAEACRLLVDMHFVKYASSIVSRAVDRLVDSCVQKQAERWDAPCLDSLLACVRLVVATLDALLYTGSAASAHTFALDHAESRLYAKFCELRVSELFGIIIDYPDSKLAIFDLRACVVRLRNMRQVAHSLRNAIQQRLLHPGATTSDILTQYISAIRCLRLLDPSSTVLEIVARPIRAYLRSREDTVSCIVQDMVSEESELFEDLASGNGVIMDNGAEGIVYDEDYADKSWEPLPIEAKTVYQTAQRRDADVLSLLVSIYETKDIFVQEFERYLAQRLLAYSDYNAEREIKQVEMMKLRFGDRALETCEVMLKDVAESKRTDQHVAETSAEKHWDMPLHALIVSRQFWSGAPKEQFVVPQAMADMRDRYAGMYELLKPARKLEWRDALGLVTMQIELADRTISVSAKPAQAAVLFVFQEHPVLTLAELALKIECTEEFALPRVRFWQARGVVREIDTSVFEVVEAESSIGDGEPGKDAAVGRSAALVAGPGDDDDDVEGDASGSGASSARTEALRVHFNFIEGMLRNFGPLPIDRIQSMLAMFLPGEGTTTEELRSFLALMAREDKLEVAGGLYKLK</sequence>
<protein>
    <submittedName>
        <fullName evidence="1">Anaphase-promoting complex subunit 2</fullName>
    </submittedName>
</protein>
<dbReference type="EMBL" id="JANBVB010000371">
    <property type="protein sequence ID" value="KAJ2894752.1"/>
    <property type="molecule type" value="Genomic_DNA"/>
</dbReference>
<accession>A0ACC1M3G0</accession>
<keyword evidence="2" id="KW-1185">Reference proteome</keyword>
<evidence type="ECO:0000313" key="2">
    <source>
        <dbReference type="Proteomes" id="UP001139981"/>
    </source>
</evidence>
<reference evidence="1" key="1">
    <citation type="submission" date="2022-07" db="EMBL/GenBank/DDBJ databases">
        <title>Phylogenomic reconstructions and comparative analyses of Kickxellomycotina fungi.</title>
        <authorList>
            <person name="Reynolds N.K."/>
            <person name="Stajich J.E."/>
            <person name="Barry K."/>
            <person name="Grigoriev I.V."/>
            <person name="Crous P."/>
            <person name="Smith M.E."/>
        </authorList>
    </citation>
    <scope>NUCLEOTIDE SEQUENCE</scope>
    <source>
        <strain evidence="1">CBS 190363</strain>
    </source>
</reference>
<evidence type="ECO:0000313" key="1">
    <source>
        <dbReference type="EMBL" id="KAJ2894752.1"/>
    </source>
</evidence>
<comment type="caution">
    <text evidence="1">The sequence shown here is derived from an EMBL/GenBank/DDBJ whole genome shotgun (WGS) entry which is preliminary data.</text>
</comment>
<gene>
    <name evidence="1" type="primary">ANAPC2</name>
    <name evidence="1" type="ORF">IWW38_002479</name>
</gene>
<dbReference type="Proteomes" id="UP001139981">
    <property type="component" value="Unassembled WGS sequence"/>
</dbReference>
<name>A0ACC1M3G0_9FUNG</name>
<organism evidence="1 2">
    <name type="scientific">Coemansia aciculifera</name>
    <dbReference type="NCBI Taxonomy" id="417176"/>
    <lineage>
        <taxon>Eukaryota</taxon>
        <taxon>Fungi</taxon>
        <taxon>Fungi incertae sedis</taxon>
        <taxon>Zoopagomycota</taxon>
        <taxon>Kickxellomycotina</taxon>
        <taxon>Kickxellomycetes</taxon>
        <taxon>Kickxellales</taxon>
        <taxon>Kickxellaceae</taxon>
        <taxon>Coemansia</taxon>
    </lineage>
</organism>